<evidence type="ECO:0000313" key="1">
    <source>
        <dbReference type="EMBL" id="SNQ45374.1"/>
    </source>
</evidence>
<proteinExistence type="predicted"/>
<dbReference type="RefSeq" id="WP_165818171.1">
    <property type="nucleotide sequence ID" value="NZ_FZMO01000001.1"/>
</dbReference>
<accession>A0A2I2KI88</accession>
<sequence length="46" mass="4738">MPGFHTVGAVTGDGGRSAVISVNDNDNDATRQAAWNLVDHALCRGA</sequence>
<gene>
    <name evidence="1" type="ORF">FRACA_10133</name>
</gene>
<evidence type="ECO:0000313" key="2">
    <source>
        <dbReference type="Proteomes" id="UP000234331"/>
    </source>
</evidence>
<protein>
    <submittedName>
        <fullName evidence="1">Uncharacterized protein</fullName>
    </submittedName>
</protein>
<reference evidence="1 2" key="1">
    <citation type="submission" date="2017-06" db="EMBL/GenBank/DDBJ databases">
        <authorList>
            <person name="Kim H.J."/>
            <person name="Triplett B.A."/>
        </authorList>
    </citation>
    <scope>NUCLEOTIDE SEQUENCE [LARGE SCALE GENOMIC DNA]</scope>
    <source>
        <strain evidence="1">FRACA_ARgP5</strain>
    </source>
</reference>
<organism evidence="1 2">
    <name type="scientific">Frankia canadensis</name>
    <dbReference type="NCBI Taxonomy" id="1836972"/>
    <lineage>
        <taxon>Bacteria</taxon>
        <taxon>Bacillati</taxon>
        <taxon>Actinomycetota</taxon>
        <taxon>Actinomycetes</taxon>
        <taxon>Frankiales</taxon>
        <taxon>Frankiaceae</taxon>
        <taxon>Frankia</taxon>
    </lineage>
</organism>
<dbReference type="AlphaFoldDB" id="A0A2I2KI88"/>
<keyword evidence="2" id="KW-1185">Reference proteome</keyword>
<dbReference type="EMBL" id="FZMO01000001">
    <property type="protein sequence ID" value="SNQ45374.1"/>
    <property type="molecule type" value="Genomic_DNA"/>
</dbReference>
<name>A0A2I2KI88_9ACTN</name>
<dbReference type="Proteomes" id="UP000234331">
    <property type="component" value="Unassembled WGS sequence"/>
</dbReference>